<dbReference type="EMBL" id="JACJPY010000058">
    <property type="protein sequence ID" value="MBD2151576.1"/>
    <property type="molecule type" value="Genomic_DNA"/>
</dbReference>
<dbReference type="AlphaFoldDB" id="A0A926UVE6"/>
<name>A0A926UVE6_9CYAN</name>
<dbReference type="InterPro" id="IPR021355">
    <property type="entry name" value="Phage_Syn9_Gp224"/>
</dbReference>
<keyword evidence="3" id="KW-1185">Reference proteome</keyword>
<evidence type="ECO:0000313" key="3">
    <source>
        <dbReference type="Proteomes" id="UP000631421"/>
    </source>
</evidence>
<feature type="transmembrane region" description="Helical" evidence="1">
    <location>
        <begin position="6"/>
        <end position="26"/>
    </location>
</feature>
<dbReference type="Proteomes" id="UP000631421">
    <property type="component" value="Unassembled WGS sequence"/>
</dbReference>
<keyword evidence="1" id="KW-1133">Transmembrane helix</keyword>
<keyword evidence="1" id="KW-0812">Transmembrane</keyword>
<reference evidence="2" key="1">
    <citation type="journal article" date="2015" name="ISME J.">
        <title>Draft Genome Sequence of Streptomyces incarnatus NRRL8089, which Produces the Nucleoside Antibiotic Sinefungin.</title>
        <authorList>
            <person name="Oshima K."/>
            <person name="Hattori M."/>
            <person name="Shimizu H."/>
            <person name="Fukuda K."/>
            <person name="Nemoto M."/>
            <person name="Inagaki K."/>
            <person name="Tamura T."/>
        </authorList>
    </citation>
    <scope>NUCLEOTIDE SEQUENCE</scope>
    <source>
        <strain evidence="2">FACHB-1277</strain>
    </source>
</reference>
<organism evidence="2 3">
    <name type="scientific">Pseudanabaena cinerea FACHB-1277</name>
    <dbReference type="NCBI Taxonomy" id="2949581"/>
    <lineage>
        <taxon>Bacteria</taxon>
        <taxon>Bacillati</taxon>
        <taxon>Cyanobacteriota</taxon>
        <taxon>Cyanophyceae</taxon>
        <taxon>Pseudanabaenales</taxon>
        <taxon>Pseudanabaenaceae</taxon>
        <taxon>Pseudanabaena</taxon>
        <taxon>Pseudanabaena cinerea</taxon>
    </lineage>
</organism>
<dbReference type="Pfam" id="PF11189">
    <property type="entry name" value="DUF2973"/>
    <property type="match status" value="1"/>
</dbReference>
<keyword evidence="1" id="KW-0472">Membrane</keyword>
<proteinExistence type="predicted"/>
<comment type="caution">
    <text evidence="2">The sequence shown here is derived from an EMBL/GenBank/DDBJ whole genome shotgun (WGS) entry which is preliminary data.</text>
</comment>
<reference evidence="2" key="2">
    <citation type="submission" date="2020-08" db="EMBL/GenBank/DDBJ databases">
        <authorList>
            <person name="Chen M."/>
            <person name="Teng W."/>
            <person name="Zhao L."/>
            <person name="Hu C."/>
            <person name="Zhou Y."/>
            <person name="Han B."/>
            <person name="Song L."/>
            <person name="Shu W."/>
        </authorList>
    </citation>
    <scope>NUCLEOTIDE SEQUENCE</scope>
    <source>
        <strain evidence="2">FACHB-1277</strain>
    </source>
</reference>
<protein>
    <submittedName>
        <fullName evidence="2">DUF2973 domain-containing protein</fullName>
    </submittedName>
</protein>
<accession>A0A926UVE6</accession>
<sequence length="96" mass="11063">MVQIIYILAFTILSIFAISNLIRSMISLSQNDDRSQRNRSYQNSRRRALPQYAHPELWDTDGNYIDEPLMVIKSINVDDARSKLDALYNSSPNGDK</sequence>
<evidence type="ECO:0000256" key="1">
    <source>
        <dbReference type="SAM" id="Phobius"/>
    </source>
</evidence>
<gene>
    <name evidence="2" type="ORF">H6F44_15815</name>
</gene>
<evidence type="ECO:0000313" key="2">
    <source>
        <dbReference type="EMBL" id="MBD2151576.1"/>
    </source>
</evidence>
<dbReference type="RefSeq" id="WP_190351994.1">
    <property type="nucleotide sequence ID" value="NZ_JACJPY010000058.1"/>
</dbReference>